<accession>A0A547PHY7</accession>
<proteinExistence type="predicted"/>
<sequence>MYSNVSEALAILDRLFPEYRGSGRSSRGMNTPNHAVASVLSLPVSAATSLKEKEGMRLVQTKDIYRYPLKHYLTERKIPLEIAGRYLREVEYQDEQGRDFYALGWKCGETYGLRSKSFKGFLGKGIDITVFDRGNTEVYLFEGIFDFLAYLAHTKRKEPPVTTIIMNSVAMRSKLEAWLRDNSQVQRLNCYFDKDASGKTCLAKLRERFPQLDFHDRSDQYPQHKDFADWFASR</sequence>
<organism evidence="1 2">
    <name type="scientific">Palleronia caenipelagi</name>
    <dbReference type="NCBI Taxonomy" id="2489174"/>
    <lineage>
        <taxon>Bacteria</taxon>
        <taxon>Pseudomonadati</taxon>
        <taxon>Pseudomonadota</taxon>
        <taxon>Alphaproteobacteria</taxon>
        <taxon>Rhodobacterales</taxon>
        <taxon>Roseobacteraceae</taxon>
        <taxon>Palleronia</taxon>
    </lineage>
</organism>
<dbReference type="Gene3D" id="3.40.1360.10">
    <property type="match status" value="1"/>
</dbReference>
<dbReference type="OrthoDB" id="8536512at2"/>
<evidence type="ECO:0000313" key="2">
    <source>
        <dbReference type="Proteomes" id="UP000318590"/>
    </source>
</evidence>
<gene>
    <name evidence="1" type="ORF">FEV53_19985</name>
</gene>
<evidence type="ECO:0000313" key="1">
    <source>
        <dbReference type="EMBL" id="TRD13760.1"/>
    </source>
</evidence>
<dbReference type="AlphaFoldDB" id="A0A547PHY7"/>
<keyword evidence="2" id="KW-1185">Reference proteome</keyword>
<name>A0A547PHY7_9RHOB</name>
<reference evidence="1 2" key="1">
    <citation type="submission" date="2019-06" db="EMBL/GenBank/DDBJ databases">
        <title>Paenimaribius caenipelagi gen. nov., sp. nov., isolated from a tidal flat.</title>
        <authorList>
            <person name="Yoon J.-H."/>
        </authorList>
    </citation>
    <scope>NUCLEOTIDE SEQUENCE [LARGE SCALE GENOMIC DNA]</scope>
    <source>
        <strain evidence="1 2">JBTF-M29</strain>
    </source>
</reference>
<comment type="caution">
    <text evidence="1">The sequence shown here is derived from an EMBL/GenBank/DDBJ whole genome shotgun (WGS) entry which is preliminary data.</text>
</comment>
<protein>
    <submittedName>
        <fullName evidence="1">Toprim domain-containing protein</fullName>
    </submittedName>
</protein>
<dbReference type="Proteomes" id="UP000318590">
    <property type="component" value="Unassembled WGS sequence"/>
</dbReference>
<dbReference type="EMBL" id="VFSV01000111">
    <property type="protein sequence ID" value="TRD13760.1"/>
    <property type="molecule type" value="Genomic_DNA"/>
</dbReference>
<dbReference type="Pfam" id="PF13155">
    <property type="entry name" value="Toprim_2"/>
    <property type="match status" value="1"/>
</dbReference>